<name>A0A7U6FS44_VIBAN</name>
<reference evidence="2 3" key="1">
    <citation type="submission" date="2018-12" db="EMBL/GenBank/DDBJ databases">
        <title>Characterization and Draft Genome of Vibrio anguillarum J360 Marine Pathogen Isolated from an Outbreak in Lumpfish (Cyclopterus lumpus).</title>
        <authorList>
            <person name="Vasquez J.I."/>
            <person name="Cao T."/>
            <person name="Chakraborty S."/>
            <person name="Gnanagobal H."/>
            <person name="Wescot J."/>
            <person name="Boyce D."/>
            <person name="Santander J."/>
        </authorList>
    </citation>
    <scope>NUCLEOTIDE SEQUENCE [LARGE SCALE GENOMIC DNA]</scope>
    <source>
        <strain evidence="2 3">J360</strain>
    </source>
</reference>
<dbReference type="EMBL" id="CP034672">
    <property type="protein sequence ID" value="AZS26307.1"/>
    <property type="molecule type" value="Genomic_DNA"/>
</dbReference>
<proteinExistence type="predicted"/>
<protein>
    <recommendedName>
        <fullName evidence="1">DNA-binding transcriptional repressor CapW winged helix-turn-helix domain-containing protein</fullName>
    </recommendedName>
</protein>
<evidence type="ECO:0000259" key="1">
    <source>
        <dbReference type="Pfam" id="PF26109"/>
    </source>
</evidence>
<feature type="domain" description="DNA-binding transcriptional repressor CapW winged helix-turn-helix" evidence="1">
    <location>
        <begin position="12"/>
        <end position="86"/>
    </location>
</feature>
<gene>
    <name evidence="2" type="ORF">DYL72_15470</name>
</gene>
<dbReference type="InterPro" id="IPR059019">
    <property type="entry name" value="WHD_CapW"/>
</dbReference>
<dbReference type="Proteomes" id="UP000256923">
    <property type="component" value="Chromosome 1"/>
</dbReference>
<sequence>MSRPLFDEAVCKFIDAKLSKDGSITTVDVFNAFGLGRQKVSRIFTKYRNDHPHNMHHDVHQKCYVRGDDFEAVQLISVSPEEYLNAVCVVFGEQKG</sequence>
<dbReference type="RefSeq" id="WP_116285140.1">
    <property type="nucleotide sequence ID" value="NZ_CP034672.1"/>
</dbReference>
<organism evidence="2 3">
    <name type="scientific">Vibrio anguillarum</name>
    <name type="common">Listonella anguillarum</name>
    <dbReference type="NCBI Taxonomy" id="55601"/>
    <lineage>
        <taxon>Bacteria</taxon>
        <taxon>Pseudomonadati</taxon>
        <taxon>Pseudomonadota</taxon>
        <taxon>Gammaproteobacteria</taxon>
        <taxon>Vibrionales</taxon>
        <taxon>Vibrionaceae</taxon>
        <taxon>Vibrio</taxon>
    </lineage>
</organism>
<accession>A0A7U6FS44</accession>
<dbReference type="AlphaFoldDB" id="A0A7U6FS44"/>
<evidence type="ECO:0000313" key="3">
    <source>
        <dbReference type="Proteomes" id="UP000256923"/>
    </source>
</evidence>
<dbReference type="Pfam" id="PF26109">
    <property type="entry name" value="WHD_BrxR"/>
    <property type="match status" value="1"/>
</dbReference>
<evidence type="ECO:0000313" key="2">
    <source>
        <dbReference type="EMBL" id="AZS26307.1"/>
    </source>
</evidence>